<dbReference type="InterPro" id="IPR017452">
    <property type="entry name" value="GPCR_Rhodpsn_7TM"/>
</dbReference>
<gene>
    <name evidence="13" type="ORF">OUZ56_022821</name>
</gene>
<keyword evidence="6 10" id="KW-0472">Membrane</keyword>
<protein>
    <recommendedName>
        <fullName evidence="12">G-protein coupled receptors family 1 profile domain-containing protein</fullName>
    </recommendedName>
</protein>
<keyword evidence="11" id="KW-0732">Signal</keyword>
<proteinExistence type="inferred from homology"/>
<evidence type="ECO:0000256" key="4">
    <source>
        <dbReference type="ARBA" id="ARBA00022989"/>
    </source>
</evidence>
<evidence type="ECO:0000256" key="5">
    <source>
        <dbReference type="ARBA" id="ARBA00023040"/>
    </source>
</evidence>
<dbReference type="Proteomes" id="UP001234178">
    <property type="component" value="Unassembled WGS sequence"/>
</dbReference>
<comment type="subcellular location">
    <subcellularLocation>
        <location evidence="1">Membrane</location>
        <topology evidence="1">Multi-pass membrane protein</topology>
    </subcellularLocation>
</comment>
<keyword evidence="14" id="KW-1185">Reference proteome</keyword>
<dbReference type="InterPro" id="IPR000276">
    <property type="entry name" value="GPCR_Rhodpsn"/>
</dbReference>
<keyword evidence="4 10" id="KW-1133">Transmembrane helix</keyword>
<evidence type="ECO:0000256" key="7">
    <source>
        <dbReference type="ARBA" id="ARBA00023170"/>
    </source>
</evidence>
<keyword evidence="8" id="KW-0807">Transducer</keyword>
<name>A0ABR0AXK4_9CRUS</name>
<comment type="similarity">
    <text evidence="2">Belongs to the G-protein coupled receptor 1 family.</text>
</comment>
<feature type="domain" description="G-protein coupled receptors family 1 profile" evidence="12">
    <location>
        <begin position="140"/>
        <end position="197"/>
    </location>
</feature>
<dbReference type="Pfam" id="PF00001">
    <property type="entry name" value="7tm_1"/>
    <property type="match status" value="1"/>
</dbReference>
<dbReference type="EMBL" id="JAOYFB010000039">
    <property type="protein sequence ID" value="KAK4029863.1"/>
    <property type="molecule type" value="Genomic_DNA"/>
</dbReference>
<comment type="caution">
    <text evidence="13">The sequence shown here is derived from an EMBL/GenBank/DDBJ whole genome shotgun (WGS) entry which is preliminary data.</text>
</comment>
<evidence type="ECO:0000256" key="9">
    <source>
        <dbReference type="SAM" id="MobiDB-lite"/>
    </source>
</evidence>
<dbReference type="PROSITE" id="PS50262">
    <property type="entry name" value="G_PROTEIN_RECEP_F1_2"/>
    <property type="match status" value="1"/>
</dbReference>
<accession>A0ABR0AXK4</accession>
<sequence length="273" mass="30199">MAAEWRLLMMTMLPVPLVSSSSHPPWSSSASFQATLFLASTSSYPVDDDYVDGLSGNVSIMMSTTTTNTSTHHSNSHSHSQSQDHHQPNPHLYEGNNLSSLATGAAPTGDDVMDDERFPAYVSLLMMLSCGLILVVGLVGNCLVPVVIWNNRDLRNSTNLFLLNLSLADILVLCVSMPTVLVEIYERRDTWIFGKVMFDVAEWHSFRQNYINNNNNNNSSSSSSTTKVVFFFFFILAVVCVAVVPVFLSFFLFLGREDGRIAGSQVRRFAGSH</sequence>
<keyword evidence="3 10" id="KW-0812">Transmembrane</keyword>
<evidence type="ECO:0000256" key="8">
    <source>
        <dbReference type="ARBA" id="ARBA00023224"/>
    </source>
</evidence>
<feature type="compositionally biased region" description="Low complexity" evidence="9">
    <location>
        <begin position="66"/>
        <end position="81"/>
    </location>
</feature>
<feature type="signal peptide" evidence="11">
    <location>
        <begin position="1"/>
        <end position="20"/>
    </location>
</feature>
<evidence type="ECO:0000256" key="10">
    <source>
        <dbReference type="SAM" id="Phobius"/>
    </source>
</evidence>
<keyword evidence="7" id="KW-0675">Receptor</keyword>
<evidence type="ECO:0000256" key="1">
    <source>
        <dbReference type="ARBA" id="ARBA00004141"/>
    </source>
</evidence>
<evidence type="ECO:0000256" key="2">
    <source>
        <dbReference type="ARBA" id="ARBA00010663"/>
    </source>
</evidence>
<evidence type="ECO:0000259" key="12">
    <source>
        <dbReference type="PROSITE" id="PS50262"/>
    </source>
</evidence>
<feature type="transmembrane region" description="Helical" evidence="10">
    <location>
        <begin position="120"/>
        <end position="148"/>
    </location>
</feature>
<organism evidence="13 14">
    <name type="scientific">Daphnia magna</name>
    <dbReference type="NCBI Taxonomy" id="35525"/>
    <lineage>
        <taxon>Eukaryota</taxon>
        <taxon>Metazoa</taxon>
        <taxon>Ecdysozoa</taxon>
        <taxon>Arthropoda</taxon>
        <taxon>Crustacea</taxon>
        <taxon>Branchiopoda</taxon>
        <taxon>Diplostraca</taxon>
        <taxon>Cladocera</taxon>
        <taxon>Anomopoda</taxon>
        <taxon>Daphniidae</taxon>
        <taxon>Daphnia</taxon>
    </lineage>
</organism>
<evidence type="ECO:0000256" key="11">
    <source>
        <dbReference type="SAM" id="SignalP"/>
    </source>
</evidence>
<dbReference type="Gene3D" id="1.20.1070.10">
    <property type="entry name" value="Rhodopsin 7-helix transmembrane proteins"/>
    <property type="match status" value="1"/>
</dbReference>
<feature type="region of interest" description="Disordered" evidence="9">
    <location>
        <begin position="66"/>
        <end position="93"/>
    </location>
</feature>
<dbReference type="PRINTS" id="PR00237">
    <property type="entry name" value="GPCRRHODOPSN"/>
</dbReference>
<dbReference type="PANTHER" id="PTHR24243:SF233">
    <property type="entry name" value="THYROTROPIN-RELEASING HORMONE RECEPTOR"/>
    <property type="match status" value="1"/>
</dbReference>
<feature type="chain" id="PRO_5047247309" description="G-protein coupled receptors family 1 profile domain-containing protein" evidence="11">
    <location>
        <begin position="21"/>
        <end position="273"/>
    </location>
</feature>
<dbReference type="PANTHER" id="PTHR24243">
    <property type="entry name" value="G-PROTEIN COUPLED RECEPTOR"/>
    <property type="match status" value="1"/>
</dbReference>
<evidence type="ECO:0000256" key="6">
    <source>
        <dbReference type="ARBA" id="ARBA00023136"/>
    </source>
</evidence>
<keyword evidence="5" id="KW-0297">G-protein coupled receptor</keyword>
<feature type="transmembrane region" description="Helical" evidence="10">
    <location>
        <begin position="228"/>
        <end position="254"/>
    </location>
</feature>
<evidence type="ECO:0000313" key="14">
    <source>
        <dbReference type="Proteomes" id="UP001234178"/>
    </source>
</evidence>
<evidence type="ECO:0000256" key="3">
    <source>
        <dbReference type="ARBA" id="ARBA00022692"/>
    </source>
</evidence>
<evidence type="ECO:0000313" key="13">
    <source>
        <dbReference type="EMBL" id="KAK4029863.1"/>
    </source>
</evidence>
<feature type="transmembrane region" description="Helical" evidence="10">
    <location>
        <begin position="160"/>
        <end position="181"/>
    </location>
</feature>
<dbReference type="SUPFAM" id="SSF81321">
    <property type="entry name" value="Family A G protein-coupled receptor-like"/>
    <property type="match status" value="1"/>
</dbReference>
<reference evidence="13 14" key="1">
    <citation type="journal article" date="2023" name="Nucleic Acids Res.">
        <title>The hologenome of Daphnia magna reveals possible DNA methylation and microbiome-mediated evolution of the host genome.</title>
        <authorList>
            <person name="Chaturvedi A."/>
            <person name="Li X."/>
            <person name="Dhandapani V."/>
            <person name="Marshall H."/>
            <person name="Kissane S."/>
            <person name="Cuenca-Cambronero M."/>
            <person name="Asole G."/>
            <person name="Calvet F."/>
            <person name="Ruiz-Romero M."/>
            <person name="Marangio P."/>
            <person name="Guigo R."/>
            <person name="Rago D."/>
            <person name="Mirbahai L."/>
            <person name="Eastwood N."/>
            <person name="Colbourne J.K."/>
            <person name="Zhou J."/>
            <person name="Mallon E."/>
            <person name="Orsini L."/>
        </authorList>
    </citation>
    <scope>NUCLEOTIDE SEQUENCE [LARGE SCALE GENOMIC DNA]</scope>
    <source>
        <strain evidence="13">LRV0_1</strain>
    </source>
</reference>